<dbReference type="Proteomes" id="UP000235965">
    <property type="component" value="Unassembled WGS sequence"/>
</dbReference>
<protein>
    <recommendedName>
        <fullName evidence="1">Reverse transcriptase domain-containing protein</fullName>
    </recommendedName>
</protein>
<sequence>MGTFADDTVFLLANTDPAKVTFTLQNHLNQIQEWTNTWKIKINETKSVQVNFSLRREQCPAVFFNNIQTPESPSTKYLGIHLDNLLTWTEHITKKRKQIDLKIKDMHWLIGRNSKLSLDNKILRYRAIIEPILVYAVEIWGCASKTNISIIQKCQSKILRMITNAPWYVSSITLHEDLKVPLVKEVIKEKSTRYLNKTEGDENVLMQPLLEPHNGRRLKRNWPADLREG</sequence>
<evidence type="ECO:0000259" key="1">
    <source>
        <dbReference type="PROSITE" id="PS50878"/>
    </source>
</evidence>
<proteinExistence type="predicted"/>
<reference evidence="2 3" key="1">
    <citation type="submission" date="2017-12" db="EMBL/GenBank/DDBJ databases">
        <title>Hemimetabolous genomes reveal molecular basis of termite eusociality.</title>
        <authorList>
            <person name="Harrison M.C."/>
            <person name="Jongepier E."/>
            <person name="Robertson H.M."/>
            <person name="Arning N."/>
            <person name="Bitard-Feildel T."/>
            <person name="Chao H."/>
            <person name="Childers C.P."/>
            <person name="Dinh H."/>
            <person name="Doddapaneni H."/>
            <person name="Dugan S."/>
            <person name="Gowin J."/>
            <person name="Greiner C."/>
            <person name="Han Y."/>
            <person name="Hu H."/>
            <person name="Hughes D.S.T."/>
            <person name="Huylmans A.-K."/>
            <person name="Kemena C."/>
            <person name="Kremer L.P.M."/>
            <person name="Lee S.L."/>
            <person name="Lopez-Ezquerra A."/>
            <person name="Mallet L."/>
            <person name="Monroy-Kuhn J.M."/>
            <person name="Moser A."/>
            <person name="Murali S.C."/>
            <person name="Muzny D.M."/>
            <person name="Otani S."/>
            <person name="Piulachs M.-D."/>
            <person name="Poelchau M."/>
            <person name="Qu J."/>
            <person name="Schaub F."/>
            <person name="Wada-Katsumata A."/>
            <person name="Worley K.C."/>
            <person name="Xie Q."/>
            <person name="Ylla G."/>
            <person name="Poulsen M."/>
            <person name="Gibbs R.A."/>
            <person name="Schal C."/>
            <person name="Richards S."/>
            <person name="Belles X."/>
            <person name="Korb J."/>
            <person name="Bornberg-Bauer E."/>
        </authorList>
    </citation>
    <scope>NUCLEOTIDE SEQUENCE [LARGE SCALE GENOMIC DNA]</scope>
    <source>
        <tissue evidence="2">Whole body</tissue>
    </source>
</reference>
<dbReference type="InParanoid" id="A0A2J7QNN0"/>
<dbReference type="InterPro" id="IPR000477">
    <property type="entry name" value="RT_dom"/>
</dbReference>
<gene>
    <name evidence="2" type="ORF">B7P43_G08422</name>
</gene>
<dbReference type="EMBL" id="NEVH01012566">
    <property type="protein sequence ID" value="PNF30198.1"/>
    <property type="molecule type" value="Genomic_DNA"/>
</dbReference>
<name>A0A2J7QNN0_9NEOP</name>
<evidence type="ECO:0000313" key="3">
    <source>
        <dbReference type="Proteomes" id="UP000235965"/>
    </source>
</evidence>
<accession>A0A2J7QNN0</accession>
<evidence type="ECO:0000313" key="2">
    <source>
        <dbReference type="EMBL" id="PNF30198.1"/>
    </source>
</evidence>
<dbReference type="PROSITE" id="PS50878">
    <property type="entry name" value="RT_POL"/>
    <property type="match status" value="1"/>
</dbReference>
<feature type="domain" description="Reverse transcriptase" evidence="1">
    <location>
        <begin position="1"/>
        <end position="82"/>
    </location>
</feature>
<organism evidence="2 3">
    <name type="scientific">Cryptotermes secundus</name>
    <dbReference type="NCBI Taxonomy" id="105785"/>
    <lineage>
        <taxon>Eukaryota</taxon>
        <taxon>Metazoa</taxon>
        <taxon>Ecdysozoa</taxon>
        <taxon>Arthropoda</taxon>
        <taxon>Hexapoda</taxon>
        <taxon>Insecta</taxon>
        <taxon>Pterygota</taxon>
        <taxon>Neoptera</taxon>
        <taxon>Polyneoptera</taxon>
        <taxon>Dictyoptera</taxon>
        <taxon>Blattodea</taxon>
        <taxon>Blattoidea</taxon>
        <taxon>Termitoidae</taxon>
        <taxon>Kalotermitidae</taxon>
        <taxon>Cryptotermitinae</taxon>
        <taxon>Cryptotermes</taxon>
    </lineage>
</organism>
<dbReference type="PANTHER" id="PTHR33332">
    <property type="entry name" value="REVERSE TRANSCRIPTASE DOMAIN-CONTAINING PROTEIN"/>
    <property type="match status" value="1"/>
</dbReference>
<keyword evidence="3" id="KW-1185">Reference proteome</keyword>
<dbReference type="AlphaFoldDB" id="A0A2J7QNN0"/>
<comment type="caution">
    <text evidence="2">The sequence shown here is derived from an EMBL/GenBank/DDBJ whole genome shotgun (WGS) entry which is preliminary data.</text>
</comment>